<feature type="domain" description="DUF1990" evidence="1">
    <location>
        <begin position="23"/>
        <end position="64"/>
    </location>
</feature>
<accession>A0A6J4PE09</accession>
<dbReference type="InterPro" id="IPR018960">
    <property type="entry name" value="DUF1990"/>
</dbReference>
<dbReference type="Pfam" id="PF09348">
    <property type="entry name" value="DUF1990"/>
    <property type="match status" value="1"/>
</dbReference>
<proteinExistence type="predicted"/>
<gene>
    <name evidence="2" type="ORF">AVDCRST_MAG55-1458</name>
</gene>
<protein>
    <recommendedName>
        <fullName evidence="1">DUF1990 domain-containing protein</fullName>
    </recommendedName>
</protein>
<name>A0A6J4PE09_9ACTN</name>
<evidence type="ECO:0000259" key="1">
    <source>
        <dbReference type="Pfam" id="PF09348"/>
    </source>
</evidence>
<reference evidence="2" key="1">
    <citation type="submission" date="2020-02" db="EMBL/GenBank/DDBJ databases">
        <authorList>
            <person name="Meier V. D."/>
        </authorList>
    </citation>
    <scope>NUCLEOTIDE SEQUENCE</scope>
    <source>
        <strain evidence="2">AVDCRST_MAG55</strain>
    </source>
</reference>
<organism evidence="2">
    <name type="scientific">uncultured Rubrobacteraceae bacterium</name>
    <dbReference type="NCBI Taxonomy" id="349277"/>
    <lineage>
        <taxon>Bacteria</taxon>
        <taxon>Bacillati</taxon>
        <taxon>Actinomycetota</taxon>
        <taxon>Rubrobacteria</taxon>
        <taxon>Rubrobacterales</taxon>
        <taxon>Rubrobacteraceae</taxon>
        <taxon>environmental samples</taxon>
    </lineage>
</organism>
<dbReference type="EMBL" id="CADCUZ010000062">
    <property type="protein sequence ID" value="CAA9413232.1"/>
    <property type="molecule type" value="Genomic_DNA"/>
</dbReference>
<evidence type="ECO:0000313" key="2">
    <source>
        <dbReference type="EMBL" id="CAA9413232.1"/>
    </source>
</evidence>
<sequence>MIGEPSGARISRLFDEQRDAPFSYAEVGASWEETGENPGYTVDHHRVALGEGEEAFERAVGALSA</sequence>
<dbReference type="AlphaFoldDB" id="A0A6J4PE09"/>